<accession>A0A9N8HDT2</accession>
<keyword evidence="4" id="KW-1185">Reference proteome</keyword>
<sequence>MIDQHIPMTVINKMGQTGKACATADNGMKSLDPKFVPGPYDCICARGKTVKKHPGNLRFLKIVDEYLQKYSTAGSKFEKSLIVSEIIESVRKDNPNGGGFVKQVKGQWYEAGDYLAREKVGQRLRDLLSAKYKSSSKAKKRRRQEEEADLANHVDTMVVQANGTALMARIRQLTAEGSIFKSDAEIQEIFNKANVELLQNLKKIQIQQDTRSISPIPFTPAPAPPIAADSKKRKSREEEEPSPEQDTGCDDTVSARRSFFATCSRAPKRRSTSSSVSGASSSCCLSDDEPDFFAVF</sequence>
<evidence type="ECO:0000313" key="3">
    <source>
        <dbReference type="EMBL" id="CAB9509112.1"/>
    </source>
</evidence>
<feature type="domain" description="DUF6824" evidence="2">
    <location>
        <begin position="41"/>
        <end position="126"/>
    </location>
</feature>
<dbReference type="EMBL" id="CAICTM010000374">
    <property type="protein sequence ID" value="CAB9509112.1"/>
    <property type="molecule type" value="Genomic_DNA"/>
</dbReference>
<feature type="region of interest" description="Disordered" evidence="1">
    <location>
        <begin position="212"/>
        <end position="289"/>
    </location>
</feature>
<feature type="compositionally biased region" description="Low complexity" evidence="1">
    <location>
        <begin position="272"/>
        <end position="285"/>
    </location>
</feature>
<evidence type="ECO:0000256" key="1">
    <source>
        <dbReference type="SAM" id="MobiDB-lite"/>
    </source>
</evidence>
<protein>
    <submittedName>
        <fullName evidence="3">Nitrilase family, member 2</fullName>
    </submittedName>
</protein>
<feature type="compositionally biased region" description="Acidic residues" evidence="1">
    <location>
        <begin position="238"/>
        <end position="249"/>
    </location>
</feature>
<evidence type="ECO:0000313" key="4">
    <source>
        <dbReference type="Proteomes" id="UP001153069"/>
    </source>
</evidence>
<comment type="caution">
    <text evidence="3">The sequence shown here is derived from an EMBL/GenBank/DDBJ whole genome shotgun (WGS) entry which is preliminary data.</text>
</comment>
<dbReference type="AlphaFoldDB" id="A0A9N8HDT2"/>
<evidence type="ECO:0000259" key="2">
    <source>
        <dbReference type="Pfam" id="PF20710"/>
    </source>
</evidence>
<dbReference type="Pfam" id="PF20710">
    <property type="entry name" value="DUF6824"/>
    <property type="match status" value="1"/>
</dbReference>
<dbReference type="InterPro" id="IPR049227">
    <property type="entry name" value="DUF6824"/>
</dbReference>
<proteinExistence type="predicted"/>
<dbReference type="OrthoDB" id="48019at2759"/>
<organism evidence="3 4">
    <name type="scientific">Seminavis robusta</name>
    <dbReference type="NCBI Taxonomy" id="568900"/>
    <lineage>
        <taxon>Eukaryota</taxon>
        <taxon>Sar</taxon>
        <taxon>Stramenopiles</taxon>
        <taxon>Ochrophyta</taxon>
        <taxon>Bacillariophyta</taxon>
        <taxon>Bacillariophyceae</taxon>
        <taxon>Bacillariophycidae</taxon>
        <taxon>Naviculales</taxon>
        <taxon>Naviculaceae</taxon>
        <taxon>Seminavis</taxon>
    </lineage>
</organism>
<reference evidence="3" key="1">
    <citation type="submission" date="2020-06" db="EMBL/GenBank/DDBJ databases">
        <authorList>
            <consortium name="Plant Systems Biology data submission"/>
        </authorList>
    </citation>
    <scope>NUCLEOTIDE SEQUENCE</scope>
    <source>
        <strain evidence="3">D6</strain>
    </source>
</reference>
<gene>
    <name evidence="3" type="ORF">SEMRO_375_G129560.1</name>
</gene>
<dbReference type="Proteomes" id="UP001153069">
    <property type="component" value="Unassembled WGS sequence"/>
</dbReference>
<name>A0A9N8HDT2_9STRA</name>